<feature type="region of interest" description="Disordered" evidence="1">
    <location>
        <begin position="66"/>
        <end position="87"/>
    </location>
</feature>
<proteinExistence type="predicted"/>
<evidence type="ECO:0000313" key="2">
    <source>
        <dbReference type="EMBL" id="QIS20197.1"/>
    </source>
</evidence>
<protein>
    <submittedName>
        <fullName evidence="2">Uncharacterized protein</fullName>
    </submittedName>
</protein>
<organism evidence="2 3">
    <name type="scientific">Nocardia terpenica</name>
    <dbReference type="NCBI Taxonomy" id="455432"/>
    <lineage>
        <taxon>Bacteria</taxon>
        <taxon>Bacillati</taxon>
        <taxon>Actinomycetota</taxon>
        <taxon>Actinomycetes</taxon>
        <taxon>Mycobacteriales</taxon>
        <taxon>Nocardiaceae</taxon>
        <taxon>Nocardia</taxon>
    </lineage>
</organism>
<dbReference type="EMBL" id="CP046173">
    <property type="protein sequence ID" value="QIS20197.1"/>
    <property type="molecule type" value="Genomic_DNA"/>
</dbReference>
<name>A0A6G9Z4C4_9NOCA</name>
<evidence type="ECO:0000313" key="3">
    <source>
        <dbReference type="Proteomes" id="UP000500953"/>
    </source>
</evidence>
<reference evidence="2 3" key="1">
    <citation type="journal article" date="2019" name="ACS Chem. Biol.">
        <title>Identification and Mobilization of a Cryptic Antibiotic Biosynthesis Gene Locus from a Human-Pathogenic Nocardia Isolate.</title>
        <authorList>
            <person name="Herisse M."/>
            <person name="Ishida K."/>
            <person name="Porter J.L."/>
            <person name="Howden B."/>
            <person name="Hertweck C."/>
            <person name="Stinear T.P."/>
            <person name="Pidot S.J."/>
        </authorList>
    </citation>
    <scope>NUCLEOTIDE SEQUENCE [LARGE SCALE GENOMIC DNA]</scope>
    <source>
        <strain evidence="2 3">AUSMDU00012715</strain>
    </source>
</reference>
<evidence type="ECO:0000256" key="1">
    <source>
        <dbReference type="SAM" id="MobiDB-lite"/>
    </source>
</evidence>
<gene>
    <name evidence="2" type="ORF">F6W96_19780</name>
</gene>
<dbReference type="RefSeq" id="WP_167487554.1">
    <property type="nucleotide sequence ID" value="NZ_CP046173.1"/>
</dbReference>
<sequence>MPLEVLATALCVLGLAAVDVMLVLGLAGLTRPTTTTYCRRCFRRVTDTHGRRRVLCAHCAGRNLSSDNVSSDTGWTTAARPSIRSRV</sequence>
<accession>A0A6G9Z4C4</accession>
<dbReference type="Proteomes" id="UP000500953">
    <property type="component" value="Chromosome"/>
</dbReference>
<dbReference type="AlphaFoldDB" id="A0A6G9Z4C4"/>
<feature type="compositionally biased region" description="Polar residues" evidence="1">
    <location>
        <begin position="66"/>
        <end position="76"/>
    </location>
</feature>